<evidence type="ECO:0000313" key="2">
    <source>
        <dbReference type="EMBL" id="OGG66901.1"/>
    </source>
</evidence>
<dbReference type="Pfam" id="PF06210">
    <property type="entry name" value="DUF1003"/>
    <property type="match status" value="1"/>
</dbReference>
<organism evidence="2 3">
    <name type="scientific">Candidatus Kaiserbacteria bacterium RIFCSPHIGHO2_02_FULL_59_21</name>
    <dbReference type="NCBI Taxonomy" id="1798500"/>
    <lineage>
        <taxon>Bacteria</taxon>
        <taxon>Candidatus Kaiseribacteriota</taxon>
    </lineage>
</organism>
<proteinExistence type="predicted"/>
<dbReference type="STRING" id="1798500.A3C21_00605"/>
<feature type="transmembrane region" description="Helical" evidence="1">
    <location>
        <begin position="80"/>
        <end position="103"/>
    </location>
</feature>
<dbReference type="InterPro" id="IPR010406">
    <property type="entry name" value="DUF1003"/>
</dbReference>
<dbReference type="EMBL" id="MFLN01000035">
    <property type="protein sequence ID" value="OGG66901.1"/>
    <property type="molecule type" value="Genomic_DNA"/>
</dbReference>
<comment type="caution">
    <text evidence="2">The sequence shown here is derived from an EMBL/GenBank/DDBJ whole genome shotgun (WGS) entry which is preliminary data.</text>
</comment>
<sequence>MNMFKEPLRFLRFQKVKLTPEVLWKGFRAQIRDATTWPDKAADVLTAWFGTVGFLAGNALLFAGWLLWNTGYLGFAPFDPFPFIFLTMIVSLEAIFLSVIVLITQNRQSKIADLRQKMDFEIDVRAEDEITKILQLLAELHRHAGLADRDEELEHMIQKTDLRKIEEEIRNRPG</sequence>
<dbReference type="AlphaFoldDB" id="A0A1F6DZP6"/>
<evidence type="ECO:0000256" key="1">
    <source>
        <dbReference type="SAM" id="Phobius"/>
    </source>
</evidence>
<keyword evidence="1" id="KW-1133">Transmembrane helix</keyword>
<feature type="transmembrane region" description="Helical" evidence="1">
    <location>
        <begin position="45"/>
        <end position="68"/>
    </location>
</feature>
<reference evidence="2 3" key="1">
    <citation type="journal article" date="2016" name="Nat. Commun.">
        <title>Thousands of microbial genomes shed light on interconnected biogeochemical processes in an aquifer system.</title>
        <authorList>
            <person name="Anantharaman K."/>
            <person name="Brown C.T."/>
            <person name="Hug L.A."/>
            <person name="Sharon I."/>
            <person name="Castelle C.J."/>
            <person name="Probst A.J."/>
            <person name="Thomas B.C."/>
            <person name="Singh A."/>
            <person name="Wilkins M.J."/>
            <person name="Karaoz U."/>
            <person name="Brodie E.L."/>
            <person name="Williams K.H."/>
            <person name="Hubbard S.S."/>
            <person name="Banfield J.F."/>
        </authorList>
    </citation>
    <scope>NUCLEOTIDE SEQUENCE [LARGE SCALE GENOMIC DNA]</scope>
</reference>
<protein>
    <recommendedName>
        <fullName evidence="4">DUF1003 domain-containing protein</fullName>
    </recommendedName>
</protein>
<dbReference type="PANTHER" id="PTHR41386:SF1">
    <property type="entry name" value="MEMBRANE PROTEIN"/>
    <property type="match status" value="1"/>
</dbReference>
<keyword evidence="1" id="KW-0812">Transmembrane</keyword>
<evidence type="ECO:0000313" key="3">
    <source>
        <dbReference type="Proteomes" id="UP000178572"/>
    </source>
</evidence>
<accession>A0A1F6DZP6</accession>
<evidence type="ECO:0008006" key="4">
    <source>
        <dbReference type="Google" id="ProtNLM"/>
    </source>
</evidence>
<dbReference type="Proteomes" id="UP000178572">
    <property type="component" value="Unassembled WGS sequence"/>
</dbReference>
<keyword evidence="1" id="KW-0472">Membrane</keyword>
<dbReference type="PANTHER" id="PTHR41386">
    <property type="entry name" value="INTEGRAL MEMBRANE PROTEIN-RELATED"/>
    <property type="match status" value="1"/>
</dbReference>
<name>A0A1F6DZP6_9BACT</name>
<gene>
    <name evidence="2" type="ORF">A3C21_00605</name>
</gene>